<feature type="transmembrane region" description="Helical" evidence="5">
    <location>
        <begin position="32"/>
        <end position="53"/>
    </location>
</feature>
<evidence type="ECO:0000313" key="6">
    <source>
        <dbReference type="EMBL" id="MBW6401750.1"/>
    </source>
</evidence>
<comment type="caution">
    <text evidence="6">The sequence shown here is derived from an EMBL/GenBank/DDBJ whole genome shotgun (WGS) entry which is preliminary data.</text>
</comment>
<feature type="transmembrane region" description="Helical" evidence="5">
    <location>
        <begin position="126"/>
        <end position="149"/>
    </location>
</feature>
<proteinExistence type="inferred from homology"/>
<evidence type="ECO:0000256" key="4">
    <source>
        <dbReference type="ARBA" id="ARBA00023136"/>
    </source>
</evidence>
<dbReference type="Pfam" id="PF01925">
    <property type="entry name" value="TauE"/>
    <property type="match status" value="1"/>
</dbReference>
<organism evidence="6 7">
    <name type="scientific">Roseomonas alba</name>
    <dbReference type="NCBI Taxonomy" id="2846776"/>
    <lineage>
        <taxon>Bacteria</taxon>
        <taxon>Pseudomonadati</taxon>
        <taxon>Pseudomonadota</taxon>
        <taxon>Alphaproteobacteria</taxon>
        <taxon>Acetobacterales</taxon>
        <taxon>Roseomonadaceae</taxon>
        <taxon>Roseomonas</taxon>
    </lineage>
</organism>
<comment type="similarity">
    <text evidence="5">Belongs to the 4-toluene sulfonate uptake permease (TSUP) (TC 2.A.102) family.</text>
</comment>
<accession>A0ABS7AK63</accession>
<gene>
    <name evidence="6" type="ORF">KPL78_28110</name>
</gene>
<reference evidence="6 7" key="1">
    <citation type="submission" date="2021-07" db="EMBL/GenBank/DDBJ databases">
        <authorList>
            <person name="So Y."/>
        </authorList>
    </citation>
    <scope>NUCLEOTIDE SEQUENCE [LARGE SCALE GENOMIC DNA]</scope>
    <source>
        <strain evidence="6 7">HJA6</strain>
    </source>
</reference>
<keyword evidence="2 5" id="KW-0812">Transmembrane</keyword>
<evidence type="ECO:0000256" key="3">
    <source>
        <dbReference type="ARBA" id="ARBA00022989"/>
    </source>
</evidence>
<name>A0ABS7AK63_9PROT</name>
<evidence type="ECO:0000256" key="2">
    <source>
        <dbReference type="ARBA" id="ARBA00022692"/>
    </source>
</evidence>
<sequence length="249" mass="26468">MPMTPALTAMLLLTMVGTSLLSGVFGMAGGLVLVGVLLVLMPVQDAMALHAVTQISSNGWRAVLWWRHIRPMPVVAHAVGCVLALGAWSLVLLVPQRGVALLLLGLSPFIAQALPPRIRPNPEKPLHGMIVGAVSMTLMVLTGVSGPLLDRHFLGGRLDRREIVATKAACQAIGHSLKLVYFGALVVDAGRVDPWLGAMAVLASMTGTMLAKRVLEAMTDASYRLWAGRIVTVLGVFYIGQGGWLLLTE</sequence>
<keyword evidence="5" id="KW-1003">Cell membrane</keyword>
<protein>
    <recommendedName>
        <fullName evidence="5">Probable membrane transporter protein</fullName>
    </recommendedName>
</protein>
<keyword evidence="7" id="KW-1185">Reference proteome</keyword>
<feature type="transmembrane region" description="Helical" evidence="5">
    <location>
        <begin position="227"/>
        <end position="247"/>
    </location>
</feature>
<evidence type="ECO:0000256" key="1">
    <source>
        <dbReference type="ARBA" id="ARBA00004141"/>
    </source>
</evidence>
<dbReference type="Proteomes" id="UP001196565">
    <property type="component" value="Unassembled WGS sequence"/>
</dbReference>
<keyword evidence="3 5" id="KW-1133">Transmembrane helix</keyword>
<feature type="transmembrane region" description="Helical" evidence="5">
    <location>
        <begin position="98"/>
        <end position="114"/>
    </location>
</feature>
<evidence type="ECO:0000313" key="7">
    <source>
        <dbReference type="Proteomes" id="UP001196565"/>
    </source>
</evidence>
<comment type="subcellular location">
    <subcellularLocation>
        <location evidence="5">Cell membrane</location>
        <topology evidence="5">Multi-pass membrane protein</topology>
    </subcellularLocation>
    <subcellularLocation>
        <location evidence="1">Membrane</location>
        <topology evidence="1">Multi-pass membrane protein</topology>
    </subcellularLocation>
</comment>
<evidence type="ECO:0000256" key="5">
    <source>
        <dbReference type="RuleBase" id="RU363041"/>
    </source>
</evidence>
<keyword evidence="4 5" id="KW-0472">Membrane</keyword>
<dbReference type="EMBL" id="JAHYBZ010000014">
    <property type="protein sequence ID" value="MBW6401750.1"/>
    <property type="molecule type" value="Genomic_DNA"/>
</dbReference>
<dbReference type="InterPro" id="IPR002781">
    <property type="entry name" value="TM_pro_TauE-like"/>
</dbReference>
<feature type="transmembrane region" description="Helical" evidence="5">
    <location>
        <begin position="74"/>
        <end position="92"/>
    </location>
</feature>